<dbReference type="EMBL" id="JAWDJW010000267">
    <property type="protein sequence ID" value="KAK3081147.1"/>
    <property type="molecule type" value="Genomic_DNA"/>
</dbReference>
<name>A0ACC3DWR9_9PEZI</name>
<proteinExistence type="predicted"/>
<gene>
    <name evidence="1" type="ORF">LTS18_009761</name>
</gene>
<evidence type="ECO:0000313" key="1">
    <source>
        <dbReference type="EMBL" id="KAK3081147.1"/>
    </source>
</evidence>
<evidence type="ECO:0000313" key="2">
    <source>
        <dbReference type="Proteomes" id="UP001186974"/>
    </source>
</evidence>
<keyword evidence="2" id="KW-1185">Reference proteome</keyword>
<comment type="caution">
    <text evidence="1">The sequence shown here is derived from an EMBL/GenBank/DDBJ whole genome shotgun (WGS) entry which is preliminary data.</text>
</comment>
<accession>A0ACC3DWR9</accession>
<sequence>MLPNLPFQLSSRGLSLSLSPQSTISHSRTIFLIHPNHDLSPKRRKESSRQSQSGRHRVSLIVRVLVIGPTLYLFSCLFCGTKELWGTKRERQEMRQWERECSIRRKGGGGLVSCAVAGAEGEEVVGGGRACAATATNDEDDDEHDEDDDEHDEDDDEHDEDDDNDVNGGVRTEMGFPLSAAEYGPPSSACAASKTFT</sequence>
<dbReference type="Proteomes" id="UP001186974">
    <property type="component" value="Unassembled WGS sequence"/>
</dbReference>
<reference evidence="1" key="1">
    <citation type="submission" date="2024-09" db="EMBL/GenBank/DDBJ databases">
        <title>Black Yeasts Isolated from many extreme environments.</title>
        <authorList>
            <person name="Coleine C."/>
            <person name="Stajich J.E."/>
            <person name="Selbmann L."/>
        </authorList>
    </citation>
    <scope>NUCLEOTIDE SEQUENCE</scope>
    <source>
        <strain evidence="1">CCFEE 5737</strain>
    </source>
</reference>
<protein>
    <submittedName>
        <fullName evidence="1">Uncharacterized protein</fullName>
    </submittedName>
</protein>
<organism evidence="1 2">
    <name type="scientific">Coniosporium uncinatum</name>
    <dbReference type="NCBI Taxonomy" id="93489"/>
    <lineage>
        <taxon>Eukaryota</taxon>
        <taxon>Fungi</taxon>
        <taxon>Dikarya</taxon>
        <taxon>Ascomycota</taxon>
        <taxon>Pezizomycotina</taxon>
        <taxon>Dothideomycetes</taxon>
        <taxon>Dothideomycetes incertae sedis</taxon>
        <taxon>Coniosporium</taxon>
    </lineage>
</organism>